<dbReference type="PANTHER" id="PTHR42736:SF1">
    <property type="entry name" value="PROTEIN-GLUTAMINE GAMMA-GLUTAMYLTRANSFERASE"/>
    <property type="match status" value="1"/>
</dbReference>
<dbReference type="Pfam" id="PF01841">
    <property type="entry name" value="Transglut_core"/>
    <property type="match status" value="1"/>
</dbReference>
<dbReference type="InterPro" id="IPR002931">
    <property type="entry name" value="Transglutaminase-like"/>
</dbReference>
<dbReference type="Proteomes" id="UP001549257">
    <property type="component" value="Unassembled WGS sequence"/>
</dbReference>
<evidence type="ECO:0000256" key="1">
    <source>
        <dbReference type="SAM" id="MobiDB-lite"/>
    </source>
</evidence>
<dbReference type="InterPro" id="IPR038765">
    <property type="entry name" value="Papain-like_cys_pep_sf"/>
</dbReference>
<keyword evidence="2" id="KW-1133">Transmembrane helix</keyword>
<dbReference type="RefSeq" id="WP_354024269.1">
    <property type="nucleotide sequence ID" value="NZ_JBEPSJ010000001.1"/>
</dbReference>
<dbReference type="InterPro" id="IPR052901">
    <property type="entry name" value="Bact_TGase-like"/>
</dbReference>
<feature type="transmembrane region" description="Helical" evidence="2">
    <location>
        <begin position="44"/>
        <end position="64"/>
    </location>
</feature>
<feature type="domain" description="Transglutaminase-like" evidence="3">
    <location>
        <begin position="460"/>
        <end position="535"/>
    </location>
</feature>
<dbReference type="PANTHER" id="PTHR42736">
    <property type="entry name" value="PROTEIN-GLUTAMINE GAMMA-GLUTAMYLTRANSFERASE"/>
    <property type="match status" value="1"/>
</dbReference>
<accession>A0ABV2QNE9</accession>
<gene>
    <name evidence="4" type="ORF">ABIE21_001610</name>
</gene>
<name>A0ABV2QNE9_9MICO</name>
<keyword evidence="5" id="KW-1185">Reference proteome</keyword>
<feature type="region of interest" description="Disordered" evidence="1">
    <location>
        <begin position="540"/>
        <end position="586"/>
    </location>
</feature>
<comment type="caution">
    <text evidence="4">The sequence shown here is derived from an EMBL/GenBank/DDBJ whole genome shotgun (WGS) entry which is preliminary data.</text>
</comment>
<keyword evidence="2" id="KW-0812">Transmembrane</keyword>
<dbReference type="Pfam" id="PF11992">
    <property type="entry name" value="TgpA_N"/>
    <property type="match status" value="1"/>
</dbReference>
<reference evidence="4 5" key="1">
    <citation type="submission" date="2024-06" db="EMBL/GenBank/DDBJ databases">
        <title>Sorghum-associated microbial communities from plants grown in Nebraska, USA.</title>
        <authorList>
            <person name="Schachtman D."/>
        </authorList>
    </citation>
    <scope>NUCLEOTIDE SEQUENCE [LARGE SCALE GENOMIC DNA]</scope>
    <source>
        <strain evidence="4 5">2857</strain>
    </source>
</reference>
<protein>
    <submittedName>
        <fullName evidence="4">Transglutaminase-like putative cysteine protease</fullName>
    </submittedName>
</protein>
<feature type="transmembrane region" description="Helical" evidence="2">
    <location>
        <begin position="179"/>
        <end position="196"/>
    </location>
</feature>
<feature type="region of interest" description="Disordered" evidence="1">
    <location>
        <begin position="287"/>
        <end position="311"/>
    </location>
</feature>
<dbReference type="Gene3D" id="3.10.620.30">
    <property type="match status" value="1"/>
</dbReference>
<organism evidence="4 5">
    <name type="scientific">Conyzicola nivalis</name>
    <dbReference type="NCBI Taxonomy" id="1477021"/>
    <lineage>
        <taxon>Bacteria</taxon>
        <taxon>Bacillati</taxon>
        <taxon>Actinomycetota</taxon>
        <taxon>Actinomycetes</taxon>
        <taxon>Micrococcales</taxon>
        <taxon>Microbacteriaceae</taxon>
        <taxon>Conyzicola</taxon>
    </lineage>
</organism>
<dbReference type="SUPFAM" id="SSF54001">
    <property type="entry name" value="Cysteine proteinases"/>
    <property type="match status" value="1"/>
</dbReference>
<evidence type="ECO:0000313" key="5">
    <source>
        <dbReference type="Proteomes" id="UP001549257"/>
    </source>
</evidence>
<sequence>MAHVRRGRALRPPIPGMRRTLAVGVALLLALGGLNHLLANGVWWVVSSAVAVFVLGATAGVRAATRRPLLPVAGGAAALLLTVTLFFAADTAVLGVIPTFDTVARFGELLASGAASIQEQGVPAEPVPGILFILSVAAGLVAMALDAFAIVAKAPALTGIPLLAVVAAPGFINPEYTDPIYFVLTAAAWMLILYVSSSRTQPAVATVVGGVAVVAALVVPIALPPVATIDAGASGQGYATGLNPIVDLGEDLRRDSPVLAVTYTTTSEDRQYLRMATLDDFADGAWQPSIGSGDRSSNPEDIAPAPGRDGDVAVVTTTTTLKVGNVRGRWLPVPYAPRSITGLVGTWVWDPETLNVRTERSSVRGQEYVVTTEAAAPTSDQLRAADPAVSDDLLRYLEVPDTLPANVAATAAAATAGATTNYDRAIALQSFFRGGDFTYSEEAPVENGYDGTSAAVIGTFLDERRGYCVHFSSAMAAMARTLGIPARVAVGFTTGTEVDNQTTGDEEYRVTTDELHAWPELYFDGVGWVRFEPTVGRSNVPEYNPAVLDDPTTPDIDESTAAPSSTTAPQDVAPERDDSGGVTGEQAAAGPNWNAIILSIAAIALLGALAIPAVARVARRRARVRELAHHGTVIGAWDEVRDTALDLGWRLTDSETPREFAARLTTSRDDRVFAATGPIGGSPIDGPAAIAALERLRRAVERESFARAGAGAGGGAAAGAEASAATTADLREVLAALRGGVDRGVRLRAALAPASVLARWFAVGARLTGQG</sequence>
<feature type="transmembrane region" description="Helical" evidence="2">
    <location>
        <begin position="129"/>
        <end position="149"/>
    </location>
</feature>
<feature type="transmembrane region" description="Helical" evidence="2">
    <location>
        <begin position="203"/>
        <end position="223"/>
    </location>
</feature>
<evidence type="ECO:0000259" key="3">
    <source>
        <dbReference type="SMART" id="SM00460"/>
    </source>
</evidence>
<proteinExistence type="predicted"/>
<feature type="transmembrane region" description="Helical" evidence="2">
    <location>
        <begin position="21"/>
        <end position="38"/>
    </location>
</feature>
<feature type="transmembrane region" description="Helical" evidence="2">
    <location>
        <begin position="156"/>
        <end position="173"/>
    </location>
</feature>
<dbReference type="InterPro" id="IPR021878">
    <property type="entry name" value="TgpA_N"/>
</dbReference>
<feature type="transmembrane region" description="Helical" evidence="2">
    <location>
        <begin position="76"/>
        <end position="97"/>
    </location>
</feature>
<evidence type="ECO:0000256" key="2">
    <source>
        <dbReference type="SAM" id="Phobius"/>
    </source>
</evidence>
<dbReference type="SMART" id="SM00460">
    <property type="entry name" value="TGc"/>
    <property type="match status" value="1"/>
</dbReference>
<feature type="transmembrane region" description="Helical" evidence="2">
    <location>
        <begin position="593"/>
        <end position="615"/>
    </location>
</feature>
<keyword evidence="2" id="KW-0472">Membrane</keyword>
<evidence type="ECO:0000313" key="4">
    <source>
        <dbReference type="EMBL" id="MET4582120.1"/>
    </source>
</evidence>
<dbReference type="EMBL" id="JBEPSJ010000001">
    <property type="protein sequence ID" value="MET4582120.1"/>
    <property type="molecule type" value="Genomic_DNA"/>
</dbReference>